<evidence type="ECO:0000256" key="8">
    <source>
        <dbReference type="SAM" id="SignalP"/>
    </source>
</evidence>
<dbReference type="Pfam" id="PF00057">
    <property type="entry name" value="Ldl_recept_a"/>
    <property type="match status" value="1"/>
</dbReference>
<evidence type="ECO:0000256" key="4">
    <source>
        <dbReference type="ARBA" id="ARBA00022989"/>
    </source>
</evidence>
<gene>
    <name evidence="9" type="ORF">AFUS01_LOCUS27366</name>
</gene>
<comment type="caution">
    <text evidence="9">The sequence shown here is derived from an EMBL/GenBank/DDBJ whole genome shotgun (WGS) entry which is preliminary data.</text>
</comment>
<evidence type="ECO:0000256" key="2">
    <source>
        <dbReference type="ARBA" id="ARBA00022692"/>
    </source>
</evidence>
<evidence type="ECO:0000256" key="1">
    <source>
        <dbReference type="ARBA" id="ARBA00004167"/>
    </source>
</evidence>
<dbReference type="Proteomes" id="UP000708208">
    <property type="component" value="Unassembled WGS sequence"/>
</dbReference>
<keyword evidence="5" id="KW-0472">Membrane</keyword>
<comment type="caution">
    <text evidence="7">Lacks conserved residue(s) required for the propagation of feature annotation.</text>
</comment>
<keyword evidence="3" id="KW-0677">Repeat</keyword>
<dbReference type="InterPro" id="IPR002172">
    <property type="entry name" value="LDrepeatLR_classA_rpt"/>
</dbReference>
<dbReference type="GO" id="GO:0005886">
    <property type="term" value="C:plasma membrane"/>
    <property type="evidence" value="ECO:0007669"/>
    <property type="project" value="TreeGrafter"/>
</dbReference>
<feature type="disulfide bond" evidence="7">
    <location>
        <begin position="87"/>
        <end position="105"/>
    </location>
</feature>
<dbReference type="OrthoDB" id="9990982at2759"/>
<proteinExistence type="predicted"/>
<feature type="chain" id="PRO_5035327384" evidence="8">
    <location>
        <begin position="23"/>
        <end position="125"/>
    </location>
</feature>
<evidence type="ECO:0000313" key="10">
    <source>
        <dbReference type="Proteomes" id="UP000708208"/>
    </source>
</evidence>
<feature type="signal peptide" evidence="8">
    <location>
        <begin position="1"/>
        <end position="22"/>
    </location>
</feature>
<dbReference type="InterPro" id="IPR050685">
    <property type="entry name" value="LDLR"/>
</dbReference>
<dbReference type="SMART" id="SM00192">
    <property type="entry name" value="LDLa"/>
    <property type="match status" value="2"/>
</dbReference>
<name>A0A8J2PJV8_9HEXA</name>
<feature type="disulfide bond" evidence="7">
    <location>
        <begin position="80"/>
        <end position="92"/>
    </location>
</feature>
<dbReference type="AlphaFoldDB" id="A0A8J2PJV8"/>
<evidence type="ECO:0000256" key="7">
    <source>
        <dbReference type="PROSITE-ProRule" id="PRU00124"/>
    </source>
</evidence>
<dbReference type="EMBL" id="CAJVCH010377839">
    <property type="protein sequence ID" value="CAG7816764.1"/>
    <property type="molecule type" value="Genomic_DNA"/>
</dbReference>
<evidence type="ECO:0000256" key="5">
    <source>
        <dbReference type="ARBA" id="ARBA00023136"/>
    </source>
</evidence>
<accession>A0A8J2PJV8</accession>
<protein>
    <submittedName>
        <fullName evidence="9">Uncharacterized protein</fullName>
    </submittedName>
</protein>
<keyword evidence="10" id="KW-1185">Reference proteome</keyword>
<evidence type="ECO:0000256" key="6">
    <source>
        <dbReference type="ARBA" id="ARBA00023157"/>
    </source>
</evidence>
<keyword evidence="8" id="KW-0732">Signal</keyword>
<keyword evidence="4" id="KW-1133">Transmembrane helix</keyword>
<keyword evidence="6 7" id="KW-1015">Disulfide bond</keyword>
<dbReference type="PROSITE" id="PS50068">
    <property type="entry name" value="LDLRA_2"/>
    <property type="match status" value="2"/>
</dbReference>
<evidence type="ECO:0000313" key="9">
    <source>
        <dbReference type="EMBL" id="CAG7816764.1"/>
    </source>
</evidence>
<keyword evidence="2" id="KW-0812">Transmembrane</keyword>
<reference evidence="9" key="1">
    <citation type="submission" date="2021-06" db="EMBL/GenBank/DDBJ databases">
        <authorList>
            <person name="Hodson N. C."/>
            <person name="Mongue J. A."/>
            <person name="Jaron S. K."/>
        </authorList>
    </citation>
    <scope>NUCLEOTIDE SEQUENCE</scope>
</reference>
<comment type="subcellular location">
    <subcellularLocation>
        <location evidence="1">Membrane</location>
        <topology evidence="1">Single-pass membrane protein</topology>
    </subcellularLocation>
</comment>
<dbReference type="PANTHER" id="PTHR24270">
    <property type="entry name" value="LOW-DENSITY LIPOPROTEIN RECEPTOR-RELATED"/>
    <property type="match status" value="1"/>
</dbReference>
<evidence type="ECO:0000256" key="3">
    <source>
        <dbReference type="ARBA" id="ARBA00022737"/>
    </source>
</evidence>
<sequence length="125" mass="14015">MYFLKTVLVGIVCVVIVTNTVAEWKAIENPCLCQQFRCNQGGICLHAQRACDGNKDCPGGEDERNNFTVRGKCYRKKMKCTDDQFPCKFGDCILLTQVCDGIIDCWGAVDESSDFCEWVHSNNTS</sequence>
<dbReference type="CDD" id="cd00112">
    <property type="entry name" value="LDLa"/>
    <property type="match status" value="2"/>
</dbReference>
<organism evidence="9 10">
    <name type="scientific">Allacma fusca</name>
    <dbReference type="NCBI Taxonomy" id="39272"/>
    <lineage>
        <taxon>Eukaryota</taxon>
        <taxon>Metazoa</taxon>
        <taxon>Ecdysozoa</taxon>
        <taxon>Arthropoda</taxon>
        <taxon>Hexapoda</taxon>
        <taxon>Collembola</taxon>
        <taxon>Symphypleona</taxon>
        <taxon>Sminthuridae</taxon>
        <taxon>Allacma</taxon>
    </lineage>
</organism>